<evidence type="ECO:0000256" key="3">
    <source>
        <dbReference type="ARBA" id="ARBA00022692"/>
    </source>
</evidence>
<comment type="subcellular location">
    <subcellularLocation>
        <location evidence="1">Membrane</location>
        <topology evidence="1">Multi-pass membrane protein</topology>
    </subcellularLocation>
</comment>
<keyword evidence="3 6" id="KW-0812">Transmembrane</keyword>
<reference evidence="8 9" key="1">
    <citation type="submission" date="2020-08" db="EMBL/GenBank/DDBJ databases">
        <title>Genomic Encyclopedia of Type Strains, Phase IV (KMG-IV): sequencing the most valuable type-strain genomes for metagenomic binning, comparative biology and taxonomic classification.</title>
        <authorList>
            <person name="Goeker M."/>
        </authorList>
    </citation>
    <scope>NUCLEOTIDE SEQUENCE [LARGE SCALE GENOMIC DNA]</scope>
    <source>
        <strain evidence="8 9">DSM 27057</strain>
    </source>
</reference>
<feature type="transmembrane region" description="Helical" evidence="6">
    <location>
        <begin position="16"/>
        <end position="33"/>
    </location>
</feature>
<sequence>MQTQEQSSTPWPSAGRAWWVAIVLMLANTLAFVDRQALALLVQPIKQDLGISDTAISLLYGLSFTLFYIAVGLPIARLADRSNRRNIVAGAIFVWSVATSLCGLARSFTMLFAARVGVGAGEGGLTPSALSLLSDYFPKERLPLAMSIYQIGIYLGNASALVIGGVVFTHIQPTASIILPVLGAMKGWQLVFLLLGLPGIVLAAVTFTLREPARQGVGAKEPSAPLSQFFAHIGARRRAYIGIMLGFALMILVGNGTAVWVPAFFERTYGWTTASVGKILGPVVFLCGTTGALTGGYVATVLRRRGMAHGNLVAALFGFCMLVPITIGFPLMSNPYVALALVGTMNFFAGFNYGGGLATLQELTPNRMRALMSAAYMLTINLIGAALGPTAIALVTDYWFHDPKSLNLAISLVCAVASPLSVVLLWMGMRDYRRILASQ</sequence>
<dbReference type="Pfam" id="PF07690">
    <property type="entry name" value="MFS_1"/>
    <property type="match status" value="1"/>
</dbReference>
<dbReference type="InterPro" id="IPR044770">
    <property type="entry name" value="MFS_spinster-like"/>
</dbReference>
<feature type="domain" description="Major facilitator superfamily (MFS) profile" evidence="7">
    <location>
        <begin position="20"/>
        <end position="433"/>
    </location>
</feature>
<feature type="transmembrane region" description="Helical" evidence="6">
    <location>
        <begin position="54"/>
        <end position="75"/>
    </location>
</feature>
<feature type="transmembrane region" description="Helical" evidence="6">
    <location>
        <begin position="239"/>
        <end position="259"/>
    </location>
</feature>
<feature type="transmembrane region" description="Helical" evidence="6">
    <location>
        <begin position="406"/>
        <end position="427"/>
    </location>
</feature>
<keyword evidence="5 6" id="KW-0472">Membrane</keyword>
<evidence type="ECO:0000256" key="2">
    <source>
        <dbReference type="ARBA" id="ARBA00022448"/>
    </source>
</evidence>
<feature type="transmembrane region" description="Helical" evidence="6">
    <location>
        <begin position="188"/>
        <end position="209"/>
    </location>
</feature>
<keyword evidence="2" id="KW-0813">Transport</keyword>
<dbReference type="AlphaFoldDB" id="A0A7W6CL13"/>
<evidence type="ECO:0000313" key="8">
    <source>
        <dbReference type="EMBL" id="MBB3957435.1"/>
    </source>
</evidence>
<evidence type="ECO:0000259" key="7">
    <source>
        <dbReference type="PROSITE" id="PS50850"/>
    </source>
</evidence>
<feature type="transmembrane region" description="Helical" evidence="6">
    <location>
        <begin position="312"/>
        <end position="330"/>
    </location>
</feature>
<feature type="transmembrane region" description="Helical" evidence="6">
    <location>
        <begin position="148"/>
        <end position="168"/>
    </location>
</feature>
<proteinExistence type="predicted"/>
<gene>
    <name evidence="8" type="ORF">GGR38_004409</name>
</gene>
<dbReference type="PROSITE" id="PS50850">
    <property type="entry name" value="MFS"/>
    <property type="match status" value="1"/>
</dbReference>
<dbReference type="InterPro" id="IPR020846">
    <property type="entry name" value="MFS_dom"/>
</dbReference>
<dbReference type="GO" id="GO:0022857">
    <property type="term" value="F:transmembrane transporter activity"/>
    <property type="evidence" value="ECO:0007669"/>
    <property type="project" value="InterPro"/>
</dbReference>
<dbReference type="SUPFAM" id="SSF103473">
    <property type="entry name" value="MFS general substrate transporter"/>
    <property type="match status" value="1"/>
</dbReference>
<dbReference type="Proteomes" id="UP000548867">
    <property type="component" value="Unassembled WGS sequence"/>
</dbReference>
<comment type="caution">
    <text evidence="8">The sequence shown here is derived from an EMBL/GenBank/DDBJ whole genome shotgun (WGS) entry which is preliminary data.</text>
</comment>
<dbReference type="Gene3D" id="1.20.1250.20">
    <property type="entry name" value="MFS general substrate transporter like domains"/>
    <property type="match status" value="2"/>
</dbReference>
<protein>
    <submittedName>
        <fullName evidence="8">MFS family permease</fullName>
    </submittedName>
</protein>
<organism evidence="8 9">
    <name type="scientific">Novosphingobium sediminicola</name>
    <dbReference type="NCBI Taxonomy" id="563162"/>
    <lineage>
        <taxon>Bacteria</taxon>
        <taxon>Pseudomonadati</taxon>
        <taxon>Pseudomonadota</taxon>
        <taxon>Alphaproteobacteria</taxon>
        <taxon>Sphingomonadales</taxon>
        <taxon>Sphingomonadaceae</taxon>
        <taxon>Novosphingobium</taxon>
    </lineage>
</organism>
<feature type="transmembrane region" description="Helical" evidence="6">
    <location>
        <begin position="375"/>
        <end position="400"/>
    </location>
</feature>
<evidence type="ECO:0000256" key="1">
    <source>
        <dbReference type="ARBA" id="ARBA00004141"/>
    </source>
</evidence>
<evidence type="ECO:0000256" key="4">
    <source>
        <dbReference type="ARBA" id="ARBA00022989"/>
    </source>
</evidence>
<evidence type="ECO:0000256" key="5">
    <source>
        <dbReference type="ARBA" id="ARBA00023136"/>
    </source>
</evidence>
<dbReference type="PANTHER" id="PTHR23505:SF79">
    <property type="entry name" value="PROTEIN SPINSTER"/>
    <property type="match status" value="1"/>
</dbReference>
<feature type="transmembrane region" description="Helical" evidence="6">
    <location>
        <begin position="87"/>
        <end position="105"/>
    </location>
</feature>
<dbReference type="InterPro" id="IPR011701">
    <property type="entry name" value="MFS"/>
</dbReference>
<dbReference type="GO" id="GO:0016020">
    <property type="term" value="C:membrane"/>
    <property type="evidence" value="ECO:0007669"/>
    <property type="project" value="UniProtKB-SubCell"/>
</dbReference>
<accession>A0A7W6CL13</accession>
<feature type="transmembrane region" description="Helical" evidence="6">
    <location>
        <begin position="336"/>
        <end position="354"/>
    </location>
</feature>
<keyword evidence="9" id="KW-1185">Reference proteome</keyword>
<dbReference type="InterPro" id="IPR036259">
    <property type="entry name" value="MFS_trans_sf"/>
</dbReference>
<evidence type="ECO:0000313" key="9">
    <source>
        <dbReference type="Proteomes" id="UP000548867"/>
    </source>
</evidence>
<dbReference type="RefSeq" id="WP_183628742.1">
    <property type="nucleotide sequence ID" value="NZ_JACIDX010000024.1"/>
</dbReference>
<dbReference type="EMBL" id="JACIDX010000024">
    <property type="protein sequence ID" value="MBB3957435.1"/>
    <property type="molecule type" value="Genomic_DNA"/>
</dbReference>
<feature type="transmembrane region" description="Helical" evidence="6">
    <location>
        <begin position="279"/>
        <end position="300"/>
    </location>
</feature>
<name>A0A7W6CL13_9SPHN</name>
<keyword evidence="4 6" id="KW-1133">Transmembrane helix</keyword>
<dbReference type="CDD" id="cd17328">
    <property type="entry name" value="MFS_spinster_like"/>
    <property type="match status" value="1"/>
</dbReference>
<evidence type="ECO:0000256" key="6">
    <source>
        <dbReference type="SAM" id="Phobius"/>
    </source>
</evidence>
<dbReference type="PANTHER" id="PTHR23505">
    <property type="entry name" value="SPINSTER"/>
    <property type="match status" value="1"/>
</dbReference>